<comment type="caution">
    <text evidence="2">The sequence shown here is derived from an EMBL/GenBank/DDBJ whole genome shotgun (WGS) entry which is preliminary data.</text>
</comment>
<feature type="non-terminal residue" evidence="2">
    <location>
        <position position="29"/>
    </location>
</feature>
<dbReference type="AlphaFoldDB" id="A0A8X6PN70"/>
<evidence type="ECO:0000313" key="2">
    <source>
        <dbReference type="EMBL" id="GFT72930.1"/>
    </source>
</evidence>
<proteinExistence type="predicted"/>
<keyword evidence="3" id="KW-1185">Reference proteome</keyword>
<accession>A0A8X6PN70</accession>
<sequence length="29" mass="3068">MSMASAGRQVQPGSNCGTPHRGIIVIERN</sequence>
<dbReference type="Proteomes" id="UP000887013">
    <property type="component" value="Unassembled WGS sequence"/>
</dbReference>
<dbReference type="EMBL" id="BMAW01021467">
    <property type="protein sequence ID" value="GFT72930.1"/>
    <property type="molecule type" value="Genomic_DNA"/>
</dbReference>
<feature type="region of interest" description="Disordered" evidence="1">
    <location>
        <begin position="1"/>
        <end position="29"/>
    </location>
</feature>
<gene>
    <name evidence="2" type="ORF">NPIL_306101</name>
</gene>
<reference evidence="2" key="1">
    <citation type="submission" date="2020-08" db="EMBL/GenBank/DDBJ databases">
        <title>Multicomponent nature underlies the extraordinary mechanical properties of spider dragline silk.</title>
        <authorList>
            <person name="Kono N."/>
            <person name="Nakamura H."/>
            <person name="Mori M."/>
            <person name="Yoshida Y."/>
            <person name="Ohtoshi R."/>
            <person name="Malay A.D."/>
            <person name="Moran D.A.P."/>
            <person name="Tomita M."/>
            <person name="Numata K."/>
            <person name="Arakawa K."/>
        </authorList>
    </citation>
    <scope>NUCLEOTIDE SEQUENCE</scope>
</reference>
<evidence type="ECO:0000313" key="3">
    <source>
        <dbReference type="Proteomes" id="UP000887013"/>
    </source>
</evidence>
<evidence type="ECO:0000256" key="1">
    <source>
        <dbReference type="SAM" id="MobiDB-lite"/>
    </source>
</evidence>
<organism evidence="2 3">
    <name type="scientific">Nephila pilipes</name>
    <name type="common">Giant wood spider</name>
    <name type="synonym">Nephila maculata</name>
    <dbReference type="NCBI Taxonomy" id="299642"/>
    <lineage>
        <taxon>Eukaryota</taxon>
        <taxon>Metazoa</taxon>
        <taxon>Ecdysozoa</taxon>
        <taxon>Arthropoda</taxon>
        <taxon>Chelicerata</taxon>
        <taxon>Arachnida</taxon>
        <taxon>Araneae</taxon>
        <taxon>Araneomorphae</taxon>
        <taxon>Entelegynae</taxon>
        <taxon>Araneoidea</taxon>
        <taxon>Nephilidae</taxon>
        <taxon>Nephila</taxon>
    </lineage>
</organism>
<name>A0A8X6PN70_NEPPI</name>
<protein>
    <submittedName>
        <fullName evidence="2">Uncharacterized protein</fullName>
    </submittedName>
</protein>